<dbReference type="Proteomes" id="UP000003963">
    <property type="component" value="Unassembled WGS sequence"/>
</dbReference>
<sequence>MVPPSLRTYLDANVEGVRALLADDLG</sequence>
<dbReference type="HOGENOM" id="CLU_3417087_0_0_11"/>
<organism evidence="1 2">
    <name type="scientific">Streptomyces himastatinicus ATCC 53653</name>
    <dbReference type="NCBI Taxonomy" id="457427"/>
    <lineage>
        <taxon>Bacteria</taxon>
        <taxon>Bacillati</taxon>
        <taxon>Actinomycetota</taxon>
        <taxon>Actinomycetes</taxon>
        <taxon>Kitasatosporales</taxon>
        <taxon>Streptomycetaceae</taxon>
        <taxon>Streptomyces</taxon>
        <taxon>Streptomyces violaceusniger group</taxon>
    </lineage>
</organism>
<reference evidence="1 2" key="1">
    <citation type="submission" date="2009-02" db="EMBL/GenBank/DDBJ databases">
        <title>Annotation of Streptomyces hygroscopicus strain ATCC 53653.</title>
        <authorList>
            <consortium name="The Broad Institute Genome Sequencing Platform"/>
            <consortium name="Broad Institute Microbial Sequencing Center"/>
            <person name="Fischbach M."/>
            <person name="Godfrey P."/>
            <person name="Ward D."/>
            <person name="Young S."/>
            <person name="Zeng Q."/>
            <person name="Koehrsen M."/>
            <person name="Alvarado L."/>
            <person name="Berlin A.M."/>
            <person name="Bochicchio J."/>
            <person name="Borenstein D."/>
            <person name="Chapman S.B."/>
            <person name="Chen Z."/>
            <person name="Engels R."/>
            <person name="Freedman E."/>
            <person name="Gellesch M."/>
            <person name="Goldberg J."/>
            <person name="Griggs A."/>
            <person name="Gujja S."/>
            <person name="Heilman E.R."/>
            <person name="Heiman D.I."/>
            <person name="Hepburn T.A."/>
            <person name="Howarth C."/>
            <person name="Jen D."/>
            <person name="Larson L."/>
            <person name="Lewis B."/>
            <person name="Mehta T."/>
            <person name="Park D."/>
            <person name="Pearson M."/>
            <person name="Richards J."/>
            <person name="Roberts A."/>
            <person name="Saif S."/>
            <person name="Shea T.D."/>
            <person name="Shenoy N."/>
            <person name="Sisk P."/>
            <person name="Stolte C."/>
            <person name="Sykes S.N."/>
            <person name="Thomson T."/>
            <person name="Walk T."/>
            <person name="White J."/>
            <person name="Yandava C."/>
            <person name="Straight P."/>
            <person name="Clardy J."/>
            <person name="Hung D."/>
            <person name="Kolter R."/>
            <person name="Mekalanos J."/>
            <person name="Walker S."/>
            <person name="Walsh C.T."/>
            <person name="Wieland-Brown L.C."/>
            <person name="Haas B."/>
            <person name="Nusbaum C."/>
            <person name="Birren B."/>
        </authorList>
    </citation>
    <scope>NUCLEOTIDE SEQUENCE [LARGE SCALE GENOMIC DNA]</scope>
    <source>
        <strain evidence="1 2">ATCC 53653</strain>
    </source>
</reference>
<gene>
    <name evidence="1" type="ORF">SSOG_04436</name>
</gene>
<evidence type="ECO:0000313" key="1">
    <source>
        <dbReference type="EMBL" id="EFL24722.1"/>
    </source>
</evidence>
<protein>
    <submittedName>
        <fullName evidence="1">Uncharacterized protein</fullName>
    </submittedName>
</protein>
<keyword evidence="2" id="KW-1185">Reference proteome</keyword>
<dbReference type="AlphaFoldDB" id="D9W8N4"/>
<dbReference type="EMBL" id="GG657754">
    <property type="protein sequence ID" value="EFL24722.1"/>
    <property type="molecule type" value="Genomic_DNA"/>
</dbReference>
<name>D9W8N4_9ACTN</name>
<accession>D9W8N4</accession>
<evidence type="ECO:0000313" key="2">
    <source>
        <dbReference type="Proteomes" id="UP000003963"/>
    </source>
</evidence>
<proteinExistence type="predicted"/>